<dbReference type="SUPFAM" id="SSF55120">
    <property type="entry name" value="Pseudouridine synthase"/>
    <property type="match status" value="1"/>
</dbReference>
<dbReference type="Proteomes" id="UP000477311">
    <property type="component" value="Unassembled WGS sequence"/>
</dbReference>
<dbReference type="GO" id="GO:0140098">
    <property type="term" value="F:catalytic activity, acting on RNA"/>
    <property type="evidence" value="ECO:0007669"/>
    <property type="project" value="UniProtKB-ARBA"/>
</dbReference>
<dbReference type="AlphaFoldDB" id="A0A6M1RVA4"/>
<dbReference type="Gene3D" id="3.30.2350.10">
    <property type="entry name" value="Pseudouridine synthase"/>
    <property type="match status" value="1"/>
</dbReference>
<comment type="similarity">
    <text evidence="1">Belongs to the pseudouridine synthase RluA family.</text>
</comment>
<keyword evidence="4" id="KW-1185">Reference proteome</keyword>
<gene>
    <name evidence="3" type="ORF">G4L39_14045</name>
</gene>
<dbReference type="GO" id="GO:0009982">
    <property type="term" value="F:pseudouridine synthase activity"/>
    <property type="evidence" value="ECO:0007669"/>
    <property type="project" value="InterPro"/>
</dbReference>
<name>A0A6M1RVA4_9BACT</name>
<dbReference type="PANTHER" id="PTHR21600">
    <property type="entry name" value="MITOCHONDRIAL RNA PSEUDOURIDINE SYNTHASE"/>
    <property type="match status" value="1"/>
</dbReference>
<dbReference type="RefSeq" id="WP_165109168.1">
    <property type="nucleotide sequence ID" value="NZ_JAAKYA010000096.1"/>
</dbReference>
<dbReference type="PROSITE" id="PS01129">
    <property type="entry name" value="PSI_RLU"/>
    <property type="match status" value="1"/>
</dbReference>
<dbReference type="GO" id="GO:0003723">
    <property type="term" value="F:RNA binding"/>
    <property type="evidence" value="ECO:0007669"/>
    <property type="project" value="InterPro"/>
</dbReference>
<evidence type="ECO:0000313" key="4">
    <source>
        <dbReference type="Proteomes" id="UP000477311"/>
    </source>
</evidence>
<proteinExistence type="inferred from homology"/>
<sequence>MEAKVTTIPLPVVYEDDELLVVNKPPGLVCHPTKPDGRSSLVEQLRLRGGPEATPHLVNRLDRETSGLVLVAKRRETASELGKLMEGRAVQKVYLAIVHGHVRDDRGRIEAPLGPDPESPVTIKDRVVATGVPAVTDYEVLCRFERPIPLRPDPGWWEDEAAASPVGERAGTTPVSEPRPFSLVRLWPGTGRKHQLRIHLAHLGHPVVGDKLYGGDPGLYLAFVEGRLTPEDRVRLILPAQALHAAGLSFWWRERRWVFAARPFPMFVEFLRGGGVDEAVLGEEGWGPDGAGFIEG</sequence>
<reference evidence="3 4" key="1">
    <citation type="submission" date="2020-02" db="EMBL/GenBank/DDBJ databases">
        <title>Draft genome sequence of Limisphaera ngatamarikiensis NGM72.4T, a thermophilic Verrucomicrobia grouped in subdivision 3.</title>
        <authorList>
            <person name="Carere C.R."/>
            <person name="Steen J."/>
            <person name="Hugenholtz P."/>
            <person name="Stott M.B."/>
        </authorList>
    </citation>
    <scope>NUCLEOTIDE SEQUENCE [LARGE SCALE GENOMIC DNA]</scope>
    <source>
        <strain evidence="3 4">NGM72.4</strain>
    </source>
</reference>
<dbReference type="InterPro" id="IPR006224">
    <property type="entry name" value="PsdUridine_synth_RluA-like_CS"/>
</dbReference>
<dbReference type="Pfam" id="PF00849">
    <property type="entry name" value="PseudoU_synth_2"/>
    <property type="match status" value="1"/>
</dbReference>
<dbReference type="GO" id="GO:0000455">
    <property type="term" value="P:enzyme-directed rRNA pseudouridine synthesis"/>
    <property type="evidence" value="ECO:0007669"/>
    <property type="project" value="TreeGrafter"/>
</dbReference>
<dbReference type="InterPro" id="IPR050188">
    <property type="entry name" value="RluA_PseudoU_synthase"/>
</dbReference>
<dbReference type="CDD" id="cd02869">
    <property type="entry name" value="PseudoU_synth_RluA_like"/>
    <property type="match status" value="1"/>
</dbReference>
<accession>A0A6M1RVA4</accession>
<dbReference type="PANTHER" id="PTHR21600:SF87">
    <property type="entry name" value="RNA PSEUDOURIDYLATE SYNTHASE DOMAIN-CONTAINING PROTEIN 1"/>
    <property type="match status" value="1"/>
</dbReference>
<evidence type="ECO:0000259" key="2">
    <source>
        <dbReference type="Pfam" id="PF00849"/>
    </source>
</evidence>
<dbReference type="EMBL" id="JAAKYA010000096">
    <property type="protein sequence ID" value="NGO40505.1"/>
    <property type="molecule type" value="Genomic_DNA"/>
</dbReference>
<feature type="domain" description="Pseudouridine synthase RsuA/RluA-like" evidence="2">
    <location>
        <begin position="19"/>
        <end position="202"/>
    </location>
</feature>
<evidence type="ECO:0000256" key="1">
    <source>
        <dbReference type="ARBA" id="ARBA00010876"/>
    </source>
</evidence>
<dbReference type="InterPro" id="IPR006145">
    <property type="entry name" value="PsdUridine_synth_RsuA/RluA"/>
</dbReference>
<protein>
    <submittedName>
        <fullName evidence="3">RluA family pseudouridine synthase</fullName>
    </submittedName>
</protein>
<organism evidence="3 4">
    <name type="scientific">Limisphaera ngatamarikiensis</name>
    <dbReference type="NCBI Taxonomy" id="1324935"/>
    <lineage>
        <taxon>Bacteria</taxon>
        <taxon>Pseudomonadati</taxon>
        <taxon>Verrucomicrobiota</taxon>
        <taxon>Verrucomicrobiia</taxon>
        <taxon>Limisphaerales</taxon>
        <taxon>Limisphaeraceae</taxon>
        <taxon>Limisphaera</taxon>
    </lineage>
</organism>
<comment type="caution">
    <text evidence="3">The sequence shown here is derived from an EMBL/GenBank/DDBJ whole genome shotgun (WGS) entry which is preliminary data.</text>
</comment>
<dbReference type="InterPro" id="IPR020103">
    <property type="entry name" value="PsdUridine_synth_cat_dom_sf"/>
</dbReference>
<evidence type="ECO:0000313" key="3">
    <source>
        <dbReference type="EMBL" id="NGO40505.1"/>
    </source>
</evidence>